<evidence type="ECO:0000313" key="4">
    <source>
        <dbReference type="Proteomes" id="UP000677054"/>
    </source>
</evidence>
<dbReference type="OrthoDB" id="10004999at2759"/>
<keyword evidence="1" id="KW-0344">Guanine-nucleotide releasing factor</keyword>
<dbReference type="PANTHER" id="PTHR22826:SF211">
    <property type="entry name" value="LD43457P"/>
    <property type="match status" value="1"/>
</dbReference>
<dbReference type="EMBL" id="CAJPEV010000179">
    <property type="protein sequence ID" value="CAG0881895.1"/>
    <property type="molecule type" value="Genomic_DNA"/>
</dbReference>
<dbReference type="InterPro" id="IPR001251">
    <property type="entry name" value="CRAL-TRIO_dom"/>
</dbReference>
<dbReference type="Proteomes" id="UP000677054">
    <property type="component" value="Unassembled WGS sequence"/>
</dbReference>
<dbReference type="PROSITE" id="PS50191">
    <property type="entry name" value="CRAL_TRIO"/>
    <property type="match status" value="1"/>
</dbReference>
<evidence type="ECO:0000313" key="3">
    <source>
        <dbReference type="EMBL" id="CAD7241806.1"/>
    </source>
</evidence>
<evidence type="ECO:0000259" key="2">
    <source>
        <dbReference type="PROSITE" id="PS50191"/>
    </source>
</evidence>
<dbReference type="AlphaFoldDB" id="A0A7R8X153"/>
<dbReference type="Gene3D" id="1.20.58.60">
    <property type="match status" value="1"/>
</dbReference>
<sequence>MNVLQNSRVVGRVHEYSSSPALKSTKVILLLPPPVPEPREEGVDGQRSASPFRRRKMQYLLQDAEQGFALVIDRRTGRWSDVRSTLARIAGYFPGHIHVVYVLRPHGFFQKAILEMSQKFFPDDFDYPVILCDSTEDLLDRIDLSQLPAFLDGILLYDQDEWIENRLEVEGFAAQTKEISDHLDGFSTQLSQLHLPQSVLDAENFLTAQRKVHEMLEGDLEAACQQGESLLQALRKPYSASPSLAPAFPGRVLNVATVQRIILQLEETHVRFQGFWVEHLQRLEDSLLHLHFQQDYYQIRASSSEELEKSLGELERNHDVGNSLSEAMELRVQHRECHDKIQVSCLWALE</sequence>
<keyword evidence="4" id="KW-1185">Reference proteome</keyword>
<dbReference type="GO" id="GO:0005737">
    <property type="term" value="C:cytoplasm"/>
    <property type="evidence" value="ECO:0007669"/>
    <property type="project" value="TreeGrafter"/>
</dbReference>
<gene>
    <name evidence="3" type="ORF">DSTB1V02_LOCUS1785</name>
</gene>
<dbReference type="GO" id="GO:0005085">
    <property type="term" value="F:guanyl-nucleotide exchange factor activity"/>
    <property type="evidence" value="ECO:0007669"/>
    <property type="project" value="UniProtKB-KW"/>
</dbReference>
<reference evidence="3" key="1">
    <citation type="submission" date="2020-11" db="EMBL/GenBank/DDBJ databases">
        <authorList>
            <person name="Tran Van P."/>
        </authorList>
    </citation>
    <scope>NUCLEOTIDE SEQUENCE</scope>
</reference>
<feature type="domain" description="CRAL-TRIO" evidence="2">
    <location>
        <begin position="10"/>
        <end position="159"/>
    </location>
</feature>
<dbReference type="InterPro" id="IPR051336">
    <property type="entry name" value="RhoGEF_Guanine_NuclExch_SF"/>
</dbReference>
<dbReference type="PANTHER" id="PTHR22826">
    <property type="entry name" value="RHO GUANINE EXCHANGE FACTOR-RELATED"/>
    <property type="match status" value="1"/>
</dbReference>
<dbReference type="EMBL" id="LR899696">
    <property type="protein sequence ID" value="CAD7241806.1"/>
    <property type="molecule type" value="Genomic_DNA"/>
</dbReference>
<evidence type="ECO:0000256" key="1">
    <source>
        <dbReference type="ARBA" id="ARBA00022658"/>
    </source>
</evidence>
<dbReference type="Pfam" id="PF13716">
    <property type="entry name" value="CRAL_TRIO_2"/>
    <property type="match status" value="1"/>
</dbReference>
<protein>
    <recommendedName>
        <fullName evidence="2">CRAL-TRIO domain-containing protein</fullName>
    </recommendedName>
</protein>
<organism evidence="3">
    <name type="scientific">Darwinula stevensoni</name>
    <dbReference type="NCBI Taxonomy" id="69355"/>
    <lineage>
        <taxon>Eukaryota</taxon>
        <taxon>Metazoa</taxon>
        <taxon>Ecdysozoa</taxon>
        <taxon>Arthropoda</taxon>
        <taxon>Crustacea</taxon>
        <taxon>Oligostraca</taxon>
        <taxon>Ostracoda</taxon>
        <taxon>Podocopa</taxon>
        <taxon>Podocopida</taxon>
        <taxon>Darwinulocopina</taxon>
        <taxon>Darwinuloidea</taxon>
        <taxon>Darwinulidae</taxon>
        <taxon>Darwinula</taxon>
    </lineage>
</organism>
<proteinExistence type="predicted"/>
<accession>A0A7R8X153</accession>
<name>A0A7R8X153_9CRUS</name>